<feature type="transmembrane region" description="Helical" evidence="1">
    <location>
        <begin position="54"/>
        <end position="73"/>
    </location>
</feature>
<dbReference type="GO" id="GO:0008028">
    <property type="term" value="F:monocarboxylic acid transmembrane transporter activity"/>
    <property type="evidence" value="ECO:0007669"/>
    <property type="project" value="TreeGrafter"/>
</dbReference>
<dbReference type="GeneID" id="114242777"/>
<protein>
    <submittedName>
        <fullName evidence="3">Monocarboxylate transporter 13-like</fullName>
    </submittedName>
</protein>
<dbReference type="KEGG" id="bman:114242777"/>
<feature type="transmembrane region" description="Helical" evidence="1">
    <location>
        <begin position="109"/>
        <end position="129"/>
    </location>
</feature>
<reference evidence="3" key="1">
    <citation type="submission" date="2025-08" db="UniProtKB">
        <authorList>
            <consortium name="RefSeq"/>
        </authorList>
    </citation>
    <scope>IDENTIFICATION</scope>
    <source>
        <tissue evidence="3">Silk gland</tissue>
    </source>
</reference>
<feature type="transmembrane region" description="Helical" evidence="1">
    <location>
        <begin position="85"/>
        <end position="103"/>
    </location>
</feature>
<dbReference type="PANTHER" id="PTHR11360">
    <property type="entry name" value="MONOCARBOXYLATE TRANSPORTER"/>
    <property type="match status" value="1"/>
</dbReference>
<evidence type="ECO:0000256" key="1">
    <source>
        <dbReference type="SAM" id="Phobius"/>
    </source>
</evidence>
<dbReference type="PANTHER" id="PTHR11360:SF309">
    <property type="entry name" value="MONOCARBOXYLATE TRANSPORTER 7-LIKE PROTEIN"/>
    <property type="match status" value="1"/>
</dbReference>
<proteinExistence type="predicted"/>
<feature type="transmembrane region" description="Helical" evidence="1">
    <location>
        <begin position="14"/>
        <end position="34"/>
    </location>
</feature>
<keyword evidence="1" id="KW-1133">Transmembrane helix</keyword>
<name>A0A6J2JLD1_BOMMA</name>
<accession>A0A6J2JLD1</accession>
<feature type="transmembrane region" description="Helical" evidence="1">
    <location>
        <begin position="281"/>
        <end position="300"/>
    </location>
</feature>
<feature type="transmembrane region" description="Helical" evidence="1">
    <location>
        <begin position="404"/>
        <end position="423"/>
    </location>
</feature>
<dbReference type="InterPro" id="IPR050327">
    <property type="entry name" value="Proton-linked_MCT"/>
</dbReference>
<evidence type="ECO:0000313" key="3">
    <source>
        <dbReference type="RefSeq" id="XP_028029837.1"/>
    </source>
</evidence>
<feature type="transmembrane region" description="Helical" evidence="1">
    <location>
        <begin position="369"/>
        <end position="392"/>
    </location>
</feature>
<evidence type="ECO:0000313" key="2">
    <source>
        <dbReference type="Proteomes" id="UP000504629"/>
    </source>
</evidence>
<keyword evidence="1" id="KW-0812">Transmembrane</keyword>
<organism evidence="2 3">
    <name type="scientific">Bombyx mandarina</name>
    <name type="common">Wild silk moth</name>
    <name type="synonym">Wild silkworm</name>
    <dbReference type="NCBI Taxonomy" id="7092"/>
    <lineage>
        <taxon>Eukaryota</taxon>
        <taxon>Metazoa</taxon>
        <taxon>Ecdysozoa</taxon>
        <taxon>Arthropoda</taxon>
        <taxon>Hexapoda</taxon>
        <taxon>Insecta</taxon>
        <taxon>Pterygota</taxon>
        <taxon>Neoptera</taxon>
        <taxon>Endopterygota</taxon>
        <taxon>Lepidoptera</taxon>
        <taxon>Glossata</taxon>
        <taxon>Ditrysia</taxon>
        <taxon>Bombycoidea</taxon>
        <taxon>Bombycidae</taxon>
        <taxon>Bombycinae</taxon>
        <taxon>Bombyx</taxon>
    </lineage>
</organism>
<dbReference type="OrthoDB" id="6499973at2759"/>
<dbReference type="AlphaFoldDB" id="A0A6J2JLD1"/>
<dbReference type="Gene3D" id="1.20.1250.20">
    <property type="entry name" value="MFS general substrate transporter like domains"/>
    <property type="match status" value="2"/>
</dbReference>
<dbReference type="InterPro" id="IPR011701">
    <property type="entry name" value="MFS"/>
</dbReference>
<feature type="transmembrane region" description="Helical" evidence="1">
    <location>
        <begin position="141"/>
        <end position="162"/>
    </location>
</feature>
<dbReference type="InterPro" id="IPR036259">
    <property type="entry name" value="MFS_trans_sf"/>
</dbReference>
<feature type="transmembrane region" description="Helical" evidence="1">
    <location>
        <begin position="435"/>
        <end position="457"/>
    </location>
</feature>
<keyword evidence="2" id="KW-1185">Reference proteome</keyword>
<gene>
    <name evidence="3" type="primary">LOC114242777</name>
</gene>
<dbReference type="RefSeq" id="XP_028029837.1">
    <property type="nucleotide sequence ID" value="XM_028174036.1"/>
</dbReference>
<sequence>MTTKKYKLVPPDGGWGYLICVSAIVNITTTTALTPNFGLLYNDFMLEIGMTSTGATLLNATNSICMAIAGFLTDPLLKLMSMRKLAFAAAIIFDIGFFGVFFANSALQFFILNGVMQGLSLGVIFTLTFSILNEYFVEKRLFALSLVQTIVAIISLVTPVLLKWSLAYYGFRGTMLILTGITMQNFFAVCLMQPAKWHFKRIEVCSENVLSEKESLMAVNEKEDNESNVPNLIPKDVENATPAQKSYESSLTEHTKVNGLKKIFQSIIDISVCKQMISTGAGIGTSLALFTNLVYLLFIPQALYDINWDQNSVAFALSLYAFGDLVTRMFLLCASRWLHNVGSQELYIGGLVVGLLSRLGMEWTPNKIVKLVCITLMGISHCTINVLAFILVGESVSPEKYTSAIGFLLLLVGVFFLPLGPAVGAVRDITNSYTVAFYVLSSIFAIVILFWTIELYYKKSKHKREMSSRSRQINLK</sequence>
<keyword evidence="1" id="KW-0472">Membrane</keyword>
<feature type="transmembrane region" description="Helical" evidence="1">
    <location>
        <begin position="346"/>
        <end position="363"/>
    </location>
</feature>
<dbReference type="Pfam" id="PF07690">
    <property type="entry name" value="MFS_1"/>
    <property type="match status" value="2"/>
</dbReference>
<dbReference type="Proteomes" id="UP000504629">
    <property type="component" value="Unplaced"/>
</dbReference>
<feature type="transmembrane region" description="Helical" evidence="1">
    <location>
        <begin position="168"/>
        <end position="191"/>
    </location>
</feature>
<feature type="transmembrane region" description="Helical" evidence="1">
    <location>
        <begin position="312"/>
        <end position="334"/>
    </location>
</feature>
<dbReference type="SUPFAM" id="SSF103473">
    <property type="entry name" value="MFS general substrate transporter"/>
    <property type="match status" value="1"/>
</dbReference>